<dbReference type="EMBL" id="MQTW01000093">
    <property type="protein sequence ID" value="RYC86226.1"/>
    <property type="molecule type" value="Genomic_DNA"/>
</dbReference>
<name>A0A4V1RZT5_FUSOX</name>
<evidence type="ECO:0000313" key="3">
    <source>
        <dbReference type="EMBL" id="RYC86226.1"/>
    </source>
</evidence>
<dbReference type="AlphaFoldDB" id="A0A4V1RZT5"/>
<dbReference type="Proteomes" id="UP000290540">
    <property type="component" value="Unassembled WGS sequence"/>
</dbReference>
<comment type="caution">
    <text evidence="3">The sequence shown here is derived from an EMBL/GenBank/DDBJ whole genome shotgun (WGS) entry which is preliminary data.</text>
</comment>
<feature type="region of interest" description="Disordered" evidence="1">
    <location>
        <begin position="19"/>
        <end position="39"/>
    </location>
</feature>
<accession>A0A4V1RZT5</accession>
<proteinExistence type="predicted"/>
<feature type="signal peptide" evidence="2">
    <location>
        <begin position="1"/>
        <end position="17"/>
    </location>
</feature>
<reference evidence="3 4" key="1">
    <citation type="submission" date="2016-12" db="EMBL/GenBank/DDBJ databases">
        <title>Draft genome sequence of Fusarium oxysporum causing rot on Narcissus.</title>
        <authorList>
            <person name="Armitage A.D."/>
            <person name="Taylor A."/>
            <person name="Clarkson J.P."/>
            <person name="Harrison R.J."/>
            <person name="Jackson A.C."/>
        </authorList>
    </citation>
    <scope>NUCLEOTIDE SEQUENCE [LARGE SCALE GENOMIC DNA]</scope>
    <source>
        <strain evidence="3 4">N139</strain>
    </source>
</reference>
<protein>
    <submittedName>
        <fullName evidence="3">Uncharacterized protein</fullName>
    </submittedName>
</protein>
<gene>
    <name evidence="3" type="ORF">BFJ63_vAg10869</name>
</gene>
<evidence type="ECO:0000313" key="4">
    <source>
        <dbReference type="Proteomes" id="UP000290540"/>
    </source>
</evidence>
<evidence type="ECO:0000256" key="2">
    <source>
        <dbReference type="SAM" id="SignalP"/>
    </source>
</evidence>
<feature type="chain" id="PRO_5020283917" evidence="2">
    <location>
        <begin position="18"/>
        <end position="78"/>
    </location>
</feature>
<sequence>MKFTQIVVLLSSSITLAQPFGGKPNQPDASDEYPSPTKDQLREISWRADGTLSNAPLPAKLGDSSKTAFQALAFGEEF</sequence>
<evidence type="ECO:0000256" key="1">
    <source>
        <dbReference type="SAM" id="MobiDB-lite"/>
    </source>
</evidence>
<keyword evidence="2" id="KW-0732">Signal</keyword>
<organism evidence="3 4">
    <name type="scientific">Fusarium oxysporum f. sp. narcissi</name>
    <dbReference type="NCBI Taxonomy" id="451672"/>
    <lineage>
        <taxon>Eukaryota</taxon>
        <taxon>Fungi</taxon>
        <taxon>Dikarya</taxon>
        <taxon>Ascomycota</taxon>
        <taxon>Pezizomycotina</taxon>
        <taxon>Sordariomycetes</taxon>
        <taxon>Hypocreomycetidae</taxon>
        <taxon>Hypocreales</taxon>
        <taxon>Nectriaceae</taxon>
        <taxon>Fusarium</taxon>
        <taxon>Fusarium oxysporum species complex</taxon>
    </lineage>
</organism>